<evidence type="ECO:0000313" key="4">
    <source>
        <dbReference type="EMBL" id="SDM41302.1"/>
    </source>
</evidence>
<dbReference type="OrthoDB" id="213250at2157"/>
<keyword evidence="2" id="KW-0812">Transmembrane</keyword>
<dbReference type="EMBL" id="FNIA01000002">
    <property type="protein sequence ID" value="SDM41302.1"/>
    <property type="molecule type" value="Genomic_DNA"/>
</dbReference>
<dbReference type="InterPro" id="IPR055743">
    <property type="entry name" value="DUF7319"/>
</dbReference>
<dbReference type="AlphaFoldDB" id="A0A1G9T0Y3"/>
<dbReference type="Pfam" id="PF24003">
    <property type="entry name" value="DUF7319"/>
    <property type="match status" value="1"/>
</dbReference>
<name>A0A1G9T0Y3_9EURY</name>
<evidence type="ECO:0000259" key="3">
    <source>
        <dbReference type="Pfam" id="PF24003"/>
    </source>
</evidence>
<evidence type="ECO:0000313" key="5">
    <source>
        <dbReference type="Proteomes" id="UP000199370"/>
    </source>
</evidence>
<sequence length="302" mass="32611">MTDAGPSRSEGEDEQASWDQAAGSTSEERTERTGTVEPSDAGETADADALSDEELRRQVEEKYDFDDFGPAEMAEMSYEEWDAAFDPETWIVGEELLDRVEQDLNAQIASRDVFAVIERVTYEGEEVLLAYSDEGYAMVFPDGSIDGFGTVLRDVKPTVALCSMDEYEPTEPPAEAVLPHPDEIPEGSGQLGNNMLQIVAASLLVAALGLVAGAFFATSGSGDALARGIMIVMAMVFALAGLALFLTVANARLSDRFRAEEYRNRLRAIGLEDGERPSFLPVEPEGDPRDSAGVDDTADSES</sequence>
<organism evidence="4 5">
    <name type="scientific">Haloarchaeobius iranensis</name>
    <dbReference type="NCBI Taxonomy" id="996166"/>
    <lineage>
        <taxon>Archaea</taxon>
        <taxon>Methanobacteriati</taxon>
        <taxon>Methanobacteriota</taxon>
        <taxon>Stenosarchaea group</taxon>
        <taxon>Halobacteria</taxon>
        <taxon>Halobacteriales</taxon>
        <taxon>Halorubellaceae</taxon>
        <taxon>Haloarchaeobius</taxon>
    </lineage>
</organism>
<feature type="transmembrane region" description="Helical" evidence="2">
    <location>
        <begin position="224"/>
        <end position="248"/>
    </location>
</feature>
<feature type="transmembrane region" description="Helical" evidence="2">
    <location>
        <begin position="198"/>
        <end position="218"/>
    </location>
</feature>
<keyword evidence="2" id="KW-0472">Membrane</keyword>
<dbReference type="STRING" id="996166.SAMN05192554_10273"/>
<evidence type="ECO:0000256" key="2">
    <source>
        <dbReference type="SAM" id="Phobius"/>
    </source>
</evidence>
<feature type="compositionally biased region" description="Acidic residues" evidence="1">
    <location>
        <begin position="43"/>
        <end position="52"/>
    </location>
</feature>
<protein>
    <recommendedName>
        <fullName evidence="3">DUF7319 domain-containing protein</fullName>
    </recommendedName>
</protein>
<gene>
    <name evidence="4" type="ORF">SAMN05192554_10273</name>
</gene>
<feature type="region of interest" description="Disordered" evidence="1">
    <location>
        <begin position="275"/>
        <end position="302"/>
    </location>
</feature>
<feature type="domain" description="DUF7319" evidence="3">
    <location>
        <begin position="76"/>
        <end position="283"/>
    </location>
</feature>
<dbReference type="Proteomes" id="UP000199370">
    <property type="component" value="Unassembled WGS sequence"/>
</dbReference>
<evidence type="ECO:0000256" key="1">
    <source>
        <dbReference type="SAM" id="MobiDB-lite"/>
    </source>
</evidence>
<keyword evidence="2" id="KW-1133">Transmembrane helix</keyword>
<reference evidence="4 5" key="1">
    <citation type="submission" date="2016-10" db="EMBL/GenBank/DDBJ databases">
        <authorList>
            <person name="de Groot N.N."/>
        </authorList>
    </citation>
    <scope>NUCLEOTIDE SEQUENCE [LARGE SCALE GENOMIC DNA]</scope>
    <source>
        <strain evidence="5">EB21,IBRC-M 10013,KCTC 4048</strain>
    </source>
</reference>
<accession>A0A1G9T0Y3</accession>
<feature type="region of interest" description="Disordered" evidence="1">
    <location>
        <begin position="1"/>
        <end position="55"/>
    </location>
</feature>
<keyword evidence="5" id="KW-1185">Reference proteome</keyword>
<dbReference type="RefSeq" id="WP_089731316.1">
    <property type="nucleotide sequence ID" value="NZ_FNIA01000002.1"/>
</dbReference>
<proteinExistence type="predicted"/>